<feature type="coiled-coil region" evidence="7">
    <location>
        <begin position="237"/>
        <end position="276"/>
    </location>
</feature>
<evidence type="ECO:0000313" key="10">
    <source>
        <dbReference type="EMBL" id="QHZ54107.1"/>
    </source>
</evidence>
<evidence type="ECO:0000256" key="3">
    <source>
        <dbReference type="ARBA" id="ARBA00022670"/>
    </source>
</evidence>
<dbReference type="AlphaFoldDB" id="A0A6C0QMT4"/>
<accession>A0A6C0QMT4</accession>
<evidence type="ECO:0000256" key="6">
    <source>
        <dbReference type="RuleBase" id="RU003567"/>
    </source>
</evidence>
<keyword evidence="7" id="KW-0175">Coiled coil</keyword>
<dbReference type="CDD" id="cd07016">
    <property type="entry name" value="S14_ClpP_1"/>
    <property type="match status" value="1"/>
</dbReference>
<proteinExistence type="inferred from homology"/>
<gene>
    <name evidence="9" type="primary">clpP1_2</name>
    <name evidence="10" type="synonym">clpP1_1</name>
    <name evidence="9" type="ORF">ERICV_00845</name>
    <name evidence="10" type="ORF">ERICV_05123</name>
</gene>
<dbReference type="GO" id="GO:0009368">
    <property type="term" value="C:endopeptidase Clp complex"/>
    <property type="evidence" value="ECO:0007669"/>
    <property type="project" value="TreeGrafter"/>
</dbReference>
<evidence type="ECO:0000256" key="8">
    <source>
        <dbReference type="SAM" id="MobiDB-lite"/>
    </source>
</evidence>
<keyword evidence="3 9" id="KW-0645">Protease</keyword>
<organism evidence="9 11">
    <name type="scientific">Paenibacillus larvae subsp. larvae</name>
    <dbReference type="NCBI Taxonomy" id="147375"/>
    <lineage>
        <taxon>Bacteria</taxon>
        <taxon>Bacillati</taxon>
        <taxon>Bacillota</taxon>
        <taxon>Bacilli</taxon>
        <taxon>Bacillales</taxon>
        <taxon>Paenibacillaceae</taxon>
        <taxon>Paenibacillus</taxon>
    </lineage>
</organism>
<dbReference type="PRINTS" id="PR00127">
    <property type="entry name" value="CLPPROTEASEP"/>
</dbReference>
<evidence type="ECO:0000313" key="9">
    <source>
        <dbReference type="EMBL" id="QHZ50022.1"/>
    </source>
</evidence>
<sequence length="370" mass="40699">MSKPMKFWTMAKNEAKNSAEIAIYGAIGTSWWEESVSANQFYKDLKALGDLEEITVRINSAGGSVFDGLAIRSQLKNHKAFVTVHVDGWAASIASIIAMAGDKIVMAKGSMMMIHNPTNSLWGGDAQDFRDMADFLDKIRDSLVSVYEDRTANSKEELIKLIDAETWMSAEEAVEMGFADEVEEGTAVTATMNGAVAMVNGVSMDFSRFTNPPMIPKALSMQQLKNETTTLPENKTKEDEELNLSELKNKYPDLYKEILNEGITQERNRMKELDELIAPGNESIISEAKSSGASAAETAVNIIKAENERRKKFVNQLNQDADDSGVNDVEADNTEAVSSSEINKERESKESENAAAGLVNVFKRIRGGRA</sequence>
<name>A0A6C0QMT4_9BACL</name>
<dbReference type="EMBL" id="CP019719">
    <property type="protein sequence ID" value="QHZ54107.1"/>
    <property type="molecule type" value="Genomic_DNA"/>
</dbReference>
<dbReference type="SUPFAM" id="SSF52096">
    <property type="entry name" value="ClpP/crotonase"/>
    <property type="match status" value="1"/>
</dbReference>
<feature type="compositionally biased region" description="Acidic residues" evidence="8">
    <location>
        <begin position="320"/>
        <end position="333"/>
    </location>
</feature>
<protein>
    <recommendedName>
        <fullName evidence="6">ATP-dependent Clp protease proteolytic subunit</fullName>
    </recommendedName>
</protein>
<dbReference type="GO" id="GO:0004252">
    <property type="term" value="F:serine-type endopeptidase activity"/>
    <property type="evidence" value="ECO:0007669"/>
    <property type="project" value="InterPro"/>
</dbReference>
<evidence type="ECO:0000256" key="1">
    <source>
        <dbReference type="ARBA" id="ARBA00007039"/>
    </source>
</evidence>
<dbReference type="PANTHER" id="PTHR10381:SF70">
    <property type="entry name" value="ATP-DEPENDENT CLP PROTEASE PROTEOLYTIC SUBUNIT"/>
    <property type="match status" value="1"/>
</dbReference>
<keyword evidence="5" id="KW-0720">Serine protease</keyword>
<evidence type="ECO:0000256" key="4">
    <source>
        <dbReference type="ARBA" id="ARBA00022801"/>
    </source>
</evidence>
<dbReference type="EMBL" id="CP019717">
    <property type="protein sequence ID" value="QHZ50022.1"/>
    <property type="molecule type" value="Genomic_DNA"/>
</dbReference>
<evidence type="ECO:0000313" key="11">
    <source>
        <dbReference type="Proteomes" id="UP000464330"/>
    </source>
</evidence>
<dbReference type="InterPro" id="IPR023562">
    <property type="entry name" value="ClpP/TepA"/>
</dbReference>
<dbReference type="InterPro" id="IPR001907">
    <property type="entry name" value="ClpP"/>
</dbReference>
<keyword evidence="2" id="KW-0963">Cytoplasm</keyword>
<dbReference type="GO" id="GO:0006515">
    <property type="term" value="P:protein quality control for misfolded or incompletely synthesized proteins"/>
    <property type="evidence" value="ECO:0007669"/>
    <property type="project" value="TreeGrafter"/>
</dbReference>
<reference evidence="9 11" key="1">
    <citation type="journal article" date="2020" name="Int. J. Med. Microbiol.">
        <title>Discovery of Paenibacillus larvae ERIC V: Phenotypic and genomic comparison to genotypes ERIC I-IV reveal different inventories of virulence factors which correlate with epidemiological prevalences of American Foulbrood.</title>
        <authorList>
            <person name="Beims H."/>
            <person name="Bunk B."/>
            <person name="Erler S."/>
            <person name="Mohr K.I."/>
            <person name="Sproer C."/>
            <person name="Pradella S."/>
            <person name="Gunther G."/>
            <person name="Rohde M."/>
            <person name="von der Ohe W."/>
            <person name="Steinert M."/>
        </authorList>
    </citation>
    <scope>NUCLEOTIDE SEQUENCE [LARGE SCALE GENOMIC DNA]</scope>
    <source>
        <strain evidence="9">Eric_V</strain>
    </source>
</reference>
<dbReference type="Proteomes" id="UP000464330">
    <property type="component" value="Chromosome"/>
</dbReference>
<dbReference type="GO" id="GO:0004176">
    <property type="term" value="F:ATP-dependent peptidase activity"/>
    <property type="evidence" value="ECO:0007669"/>
    <property type="project" value="InterPro"/>
</dbReference>
<dbReference type="PANTHER" id="PTHR10381">
    <property type="entry name" value="ATP-DEPENDENT CLP PROTEASE PROTEOLYTIC SUBUNIT"/>
    <property type="match status" value="1"/>
</dbReference>
<evidence type="ECO:0000256" key="7">
    <source>
        <dbReference type="SAM" id="Coils"/>
    </source>
</evidence>
<accession>A0A6C0QZZ5</accession>
<keyword evidence="4 9" id="KW-0378">Hydrolase</keyword>
<dbReference type="GO" id="GO:0051117">
    <property type="term" value="F:ATPase binding"/>
    <property type="evidence" value="ECO:0007669"/>
    <property type="project" value="TreeGrafter"/>
</dbReference>
<dbReference type="NCBIfam" id="NF045542">
    <property type="entry name" value="Clp_rel_HeadMat"/>
    <property type="match status" value="1"/>
</dbReference>
<comment type="similarity">
    <text evidence="1 6">Belongs to the peptidase S14 family.</text>
</comment>
<evidence type="ECO:0000256" key="2">
    <source>
        <dbReference type="ARBA" id="ARBA00022490"/>
    </source>
</evidence>
<dbReference type="Pfam" id="PF00574">
    <property type="entry name" value="CLP_protease"/>
    <property type="match status" value="1"/>
</dbReference>
<dbReference type="InterPro" id="IPR029045">
    <property type="entry name" value="ClpP/crotonase-like_dom_sf"/>
</dbReference>
<dbReference type="Gene3D" id="3.90.226.10">
    <property type="entry name" value="2-enoyl-CoA Hydratase, Chain A, domain 1"/>
    <property type="match status" value="1"/>
</dbReference>
<feature type="compositionally biased region" description="Basic and acidic residues" evidence="8">
    <location>
        <begin position="342"/>
        <end position="352"/>
    </location>
</feature>
<evidence type="ECO:0000256" key="5">
    <source>
        <dbReference type="ARBA" id="ARBA00022825"/>
    </source>
</evidence>
<feature type="region of interest" description="Disordered" evidence="8">
    <location>
        <begin position="317"/>
        <end position="355"/>
    </location>
</feature>